<dbReference type="InterPro" id="IPR006140">
    <property type="entry name" value="D-isomer_DH_NAD-bd"/>
</dbReference>
<sequence>MMKVLIIDNVHPLVAERFSKQGWQCDFMLKESREEIISVIQNYDGLVLRSRIKIDEDFLNKAKNLKFIGRPGAGLENIDLEYCERNDIQVFRSPEGNRDAVAEHAVGMILMLLNNLKRADHEVRQGVWKREENRGYELMGKTIGIIGYGFMGKAFAQRLKGFGVNVIAHDKYEHNFTDEFAREITLEELKKEADIISLHLPQSEETIHYIDRSFIETCAKPFYLINTARGKSVNTTDLLDALDTGKILGACLDVLELESSSFEKMEGSNEVFQRLVASDKVVLSPHIAGWTHEAKYKLADFLVKKIFKVFA</sequence>
<dbReference type="GO" id="GO:0051287">
    <property type="term" value="F:NAD binding"/>
    <property type="evidence" value="ECO:0007669"/>
    <property type="project" value="InterPro"/>
</dbReference>
<keyword evidence="3" id="KW-0520">NAD</keyword>
<dbReference type="InterPro" id="IPR006139">
    <property type="entry name" value="D-isomer_2_OHA_DH_cat_dom"/>
</dbReference>
<comment type="similarity">
    <text evidence="1 4">Belongs to the D-isomer specific 2-hydroxyacid dehydrogenase family.</text>
</comment>
<dbReference type="GO" id="GO:0016618">
    <property type="term" value="F:hydroxypyruvate reductase [NAD(P)H] activity"/>
    <property type="evidence" value="ECO:0007669"/>
    <property type="project" value="UniProtKB-EC"/>
</dbReference>
<reference evidence="7" key="1">
    <citation type="submission" date="2021-04" db="EMBL/GenBank/DDBJ databases">
        <authorList>
            <person name="Rodrigo-Torres L."/>
            <person name="Arahal R. D."/>
            <person name="Lucena T."/>
        </authorList>
    </citation>
    <scope>NUCLEOTIDE SEQUENCE</scope>
    <source>
        <strain evidence="7">AS29M-1</strain>
    </source>
</reference>
<dbReference type="InterPro" id="IPR050857">
    <property type="entry name" value="D-2-hydroxyacid_DH"/>
</dbReference>
<dbReference type="CDD" id="cd12179">
    <property type="entry name" value="2-Hacid_dh_14"/>
    <property type="match status" value="1"/>
</dbReference>
<keyword evidence="8" id="KW-1185">Reference proteome</keyword>
<evidence type="ECO:0000259" key="5">
    <source>
        <dbReference type="Pfam" id="PF00389"/>
    </source>
</evidence>
<dbReference type="PANTHER" id="PTHR42789">
    <property type="entry name" value="D-ISOMER SPECIFIC 2-HYDROXYACID DEHYDROGENASE FAMILY PROTEIN (AFU_ORTHOLOGUE AFUA_6G10090)"/>
    <property type="match status" value="1"/>
</dbReference>
<dbReference type="AlphaFoldDB" id="A0A916JIJ7"/>
<proteinExistence type="inferred from homology"/>
<dbReference type="Gene3D" id="3.40.50.720">
    <property type="entry name" value="NAD(P)-binding Rossmann-like Domain"/>
    <property type="match status" value="2"/>
</dbReference>
<dbReference type="Pfam" id="PF02826">
    <property type="entry name" value="2-Hacid_dh_C"/>
    <property type="match status" value="1"/>
</dbReference>
<dbReference type="SUPFAM" id="SSF52283">
    <property type="entry name" value="Formate/glycerate dehydrogenase catalytic domain-like"/>
    <property type="match status" value="1"/>
</dbReference>
<feature type="domain" description="D-isomer specific 2-hydroxyacid dehydrogenase NAD-binding" evidence="6">
    <location>
        <begin position="106"/>
        <end position="288"/>
    </location>
</feature>
<evidence type="ECO:0000256" key="4">
    <source>
        <dbReference type="RuleBase" id="RU003719"/>
    </source>
</evidence>
<dbReference type="InterPro" id="IPR036291">
    <property type="entry name" value="NAD(P)-bd_dom_sf"/>
</dbReference>
<organism evidence="7 8">
    <name type="scientific">Parvicella tangerina</name>
    <dbReference type="NCBI Taxonomy" id="2829795"/>
    <lineage>
        <taxon>Bacteria</taxon>
        <taxon>Pseudomonadati</taxon>
        <taxon>Bacteroidota</taxon>
        <taxon>Flavobacteriia</taxon>
        <taxon>Flavobacteriales</taxon>
        <taxon>Parvicellaceae</taxon>
        <taxon>Parvicella</taxon>
    </lineage>
</organism>
<evidence type="ECO:0000259" key="6">
    <source>
        <dbReference type="Pfam" id="PF02826"/>
    </source>
</evidence>
<keyword evidence="2 4" id="KW-0560">Oxidoreductase</keyword>
<evidence type="ECO:0000313" key="8">
    <source>
        <dbReference type="Proteomes" id="UP000683507"/>
    </source>
</evidence>
<dbReference type="EMBL" id="OU015584">
    <property type="protein sequence ID" value="CAG5076818.1"/>
    <property type="molecule type" value="Genomic_DNA"/>
</dbReference>
<evidence type="ECO:0000256" key="3">
    <source>
        <dbReference type="ARBA" id="ARBA00023027"/>
    </source>
</evidence>
<evidence type="ECO:0000256" key="2">
    <source>
        <dbReference type="ARBA" id="ARBA00023002"/>
    </source>
</evidence>
<dbReference type="Pfam" id="PF00389">
    <property type="entry name" value="2-Hacid_dh"/>
    <property type="match status" value="1"/>
</dbReference>
<gene>
    <name evidence="7" type="ORF">CRYO30217_00210</name>
</gene>
<name>A0A916JIJ7_9FLAO</name>
<feature type="domain" description="D-isomer specific 2-hydroxyacid dehydrogenase catalytic" evidence="5">
    <location>
        <begin position="4"/>
        <end position="309"/>
    </location>
</feature>
<evidence type="ECO:0000256" key="1">
    <source>
        <dbReference type="ARBA" id="ARBA00005854"/>
    </source>
</evidence>
<protein>
    <submittedName>
        <fullName evidence="7">Hydroxypyruvate reductase</fullName>
        <ecNumber evidence="7">1.1.1.81</ecNumber>
    </submittedName>
</protein>
<dbReference type="SUPFAM" id="SSF51735">
    <property type="entry name" value="NAD(P)-binding Rossmann-fold domains"/>
    <property type="match status" value="1"/>
</dbReference>
<dbReference type="Proteomes" id="UP000683507">
    <property type="component" value="Chromosome"/>
</dbReference>
<dbReference type="PANTHER" id="PTHR42789:SF1">
    <property type="entry name" value="D-ISOMER SPECIFIC 2-HYDROXYACID DEHYDROGENASE FAMILY PROTEIN (AFU_ORTHOLOGUE AFUA_6G10090)"/>
    <property type="match status" value="1"/>
</dbReference>
<accession>A0A916JIJ7</accession>
<dbReference type="EC" id="1.1.1.81" evidence="7"/>
<dbReference type="KEGG" id="ptan:CRYO30217_00210"/>
<evidence type="ECO:0000313" key="7">
    <source>
        <dbReference type="EMBL" id="CAG5076818.1"/>
    </source>
</evidence>